<keyword evidence="16" id="KW-1185">Reference proteome</keyword>
<proteinExistence type="inferred from homology"/>
<keyword evidence="7 13" id="KW-0067">ATP-binding</keyword>
<reference evidence="15 16" key="1">
    <citation type="submission" date="2019-10" db="EMBL/GenBank/DDBJ databases">
        <title>Cardiobacteriales fam. a chemoheterotrophic member of the order Cardiobacteriales, and proposal of Cardiobacteriales fam. nov.</title>
        <authorList>
            <person name="Wang C."/>
        </authorList>
    </citation>
    <scope>NUCLEOTIDE SEQUENCE [LARGE SCALE GENOMIC DNA]</scope>
    <source>
        <strain evidence="15 16">ML27</strain>
    </source>
</reference>
<keyword evidence="8 13" id="KW-0238">DNA-binding</keyword>
<dbReference type="InterPro" id="IPR007693">
    <property type="entry name" value="DNA_helicase_DnaB-like_N"/>
</dbReference>
<dbReference type="CDD" id="cd00984">
    <property type="entry name" value="DnaB_C"/>
    <property type="match status" value="1"/>
</dbReference>
<evidence type="ECO:0000256" key="1">
    <source>
        <dbReference type="ARBA" id="ARBA00008428"/>
    </source>
</evidence>
<dbReference type="Gene3D" id="1.10.860.10">
    <property type="entry name" value="DNAb Helicase, Chain A"/>
    <property type="match status" value="1"/>
</dbReference>
<protein>
    <recommendedName>
        <fullName evidence="12 13">Replicative DNA helicase</fullName>
        <ecNumber evidence="12 13">5.6.2.3</ecNumber>
    </recommendedName>
</protein>
<dbReference type="RefSeq" id="WP_152808989.1">
    <property type="nucleotide sequence ID" value="NZ_WHNW01000002.1"/>
</dbReference>
<evidence type="ECO:0000313" key="16">
    <source>
        <dbReference type="Proteomes" id="UP000471298"/>
    </source>
</evidence>
<dbReference type="InterPro" id="IPR007692">
    <property type="entry name" value="DNA_helicase_DnaB"/>
</dbReference>
<comment type="caution">
    <text evidence="15">The sequence shown here is derived from an EMBL/GenBank/DDBJ whole genome shotgun (WGS) entry which is preliminary data.</text>
</comment>
<dbReference type="GO" id="GO:1990077">
    <property type="term" value="C:primosome complex"/>
    <property type="evidence" value="ECO:0007669"/>
    <property type="project" value="UniProtKB-UniRule"/>
</dbReference>
<dbReference type="Proteomes" id="UP000471298">
    <property type="component" value="Unassembled WGS sequence"/>
</dbReference>
<dbReference type="NCBIfam" id="NF004384">
    <property type="entry name" value="PRK05748.1"/>
    <property type="match status" value="1"/>
</dbReference>
<keyword evidence="3 13" id="KW-0235">DNA replication</keyword>
<evidence type="ECO:0000256" key="12">
    <source>
        <dbReference type="NCBIfam" id="TIGR00665"/>
    </source>
</evidence>
<sequence length="469" mass="52463">MNESVFSNAAEKRLSQLKVPPHSDEAEAAVIGALLIDNNAWDKVSEEVSSNDFYRQAYRMIFRAIEDLVAKFQPFDPVTVIDALRANEDLAAIGGEGYILEIVERTLSSANVGVYAKLVREKSILRQLIDASSDIAELGYFPGKRETKHVLDLAEKKVFDIAEQYESNKRTGFLPVNQVAAKTIKRIQALSKMDSVITGVPTGWKDLDETTSGLNKGDLVIVAARPSMGKTAFCLNIATNVALEKRQNVAFFSLEMPGEQLTMRLMAALGQINQTHLRTGKLQDQEWNKLRNAVHLLSDAPIFIDDNPGLTPTELRAKCRRLVRENGELGLVIVDYLQLMEVRDSNESRVTQVSEISRSLKMLAKEFDCPVMALSQLNRSLEQRPNKRPVMSDLRESGAIEQDADIIAFIYRDAVYAGENEQDRARDRTAEIIIGKQRNGPIGTVKLTFMGEYTQFVDYAPMTNDVPFE</sequence>
<evidence type="ECO:0000256" key="9">
    <source>
        <dbReference type="ARBA" id="ARBA00023235"/>
    </source>
</evidence>
<feature type="domain" description="SF4 helicase" evidence="14">
    <location>
        <begin position="193"/>
        <end position="463"/>
    </location>
</feature>
<gene>
    <name evidence="15" type="primary">dnaB</name>
    <name evidence="15" type="ORF">GCU85_02410</name>
</gene>
<evidence type="ECO:0000256" key="2">
    <source>
        <dbReference type="ARBA" id="ARBA00022515"/>
    </source>
</evidence>
<dbReference type="EC" id="5.6.2.3" evidence="12 13"/>
<dbReference type="PANTHER" id="PTHR30153">
    <property type="entry name" value="REPLICATIVE DNA HELICASE DNAB"/>
    <property type="match status" value="1"/>
</dbReference>
<dbReference type="AlphaFoldDB" id="A0A6N7EYN1"/>
<dbReference type="GO" id="GO:0003677">
    <property type="term" value="F:DNA binding"/>
    <property type="evidence" value="ECO:0007669"/>
    <property type="project" value="UniProtKB-UniRule"/>
</dbReference>
<dbReference type="FunFam" id="3.40.50.300:FF:000076">
    <property type="entry name" value="Replicative DNA helicase"/>
    <property type="match status" value="1"/>
</dbReference>
<dbReference type="FunCoup" id="A0A6N7EYN1">
    <property type="interactions" value="213"/>
</dbReference>
<dbReference type="Gene3D" id="3.40.50.300">
    <property type="entry name" value="P-loop containing nucleotide triphosphate hydrolases"/>
    <property type="match status" value="1"/>
</dbReference>
<dbReference type="SUPFAM" id="SSF52540">
    <property type="entry name" value="P-loop containing nucleoside triphosphate hydrolases"/>
    <property type="match status" value="1"/>
</dbReference>
<comment type="similarity">
    <text evidence="1 13">Belongs to the helicase family. DnaB subfamily.</text>
</comment>
<evidence type="ECO:0000256" key="6">
    <source>
        <dbReference type="ARBA" id="ARBA00022806"/>
    </source>
</evidence>
<dbReference type="GO" id="GO:0016787">
    <property type="term" value="F:hydrolase activity"/>
    <property type="evidence" value="ECO:0007669"/>
    <property type="project" value="UniProtKB-KW"/>
</dbReference>
<dbReference type="PROSITE" id="PS51199">
    <property type="entry name" value="SF4_HELICASE"/>
    <property type="match status" value="1"/>
</dbReference>
<evidence type="ECO:0000256" key="7">
    <source>
        <dbReference type="ARBA" id="ARBA00022840"/>
    </source>
</evidence>
<dbReference type="GO" id="GO:0006269">
    <property type="term" value="P:DNA replication, synthesis of primer"/>
    <property type="evidence" value="ECO:0007669"/>
    <property type="project" value="UniProtKB-UniRule"/>
</dbReference>
<dbReference type="InterPro" id="IPR027417">
    <property type="entry name" value="P-loop_NTPase"/>
</dbReference>
<evidence type="ECO:0000256" key="4">
    <source>
        <dbReference type="ARBA" id="ARBA00022741"/>
    </source>
</evidence>
<evidence type="ECO:0000256" key="3">
    <source>
        <dbReference type="ARBA" id="ARBA00022705"/>
    </source>
</evidence>
<dbReference type="Pfam" id="PF00772">
    <property type="entry name" value="DnaB"/>
    <property type="match status" value="1"/>
</dbReference>
<dbReference type="InterPro" id="IPR036185">
    <property type="entry name" value="DNA_heli_DnaB-like_N_sf"/>
</dbReference>
<dbReference type="InParanoid" id="A0A6N7EYN1"/>
<dbReference type="InterPro" id="IPR007694">
    <property type="entry name" value="DNA_helicase_DnaB-like_C"/>
</dbReference>
<keyword evidence="6 13" id="KW-0347">Helicase</keyword>
<comment type="function">
    <text evidence="10 13">The main replicative DNA helicase, it participates in initiation and elongation during chromosome replication. Travels ahead of the DNA replisome, separating dsDNA into templates for DNA synthesis. A processive ATP-dependent 5'-3' DNA helicase it has DNA-dependent ATPase activity.</text>
</comment>
<evidence type="ECO:0000256" key="11">
    <source>
        <dbReference type="ARBA" id="ARBA00048954"/>
    </source>
</evidence>
<comment type="catalytic activity">
    <reaction evidence="11 13">
        <text>ATP + H2O = ADP + phosphate + H(+)</text>
        <dbReference type="Rhea" id="RHEA:13065"/>
        <dbReference type="ChEBI" id="CHEBI:15377"/>
        <dbReference type="ChEBI" id="CHEBI:15378"/>
        <dbReference type="ChEBI" id="CHEBI:30616"/>
        <dbReference type="ChEBI" id="CHEBI:43474"/>
        <dbReference type="ChEBI" id="CHEBI:456216"/>
        <dbReference type="EC" id="5.6.2.3"/>
    </reaction>
</comment>
<keyword evidence="4 13" id="KW-0547">Nucleotide-binding</keyword>
<dbReference type="InterPro" id="IPR016136">
    <property type="entry name" value="DNA_helicase_N/primase_C"/>
</dbReference>
<dbReference type="GO" id="GO:0005524">
    <property type="term" value="F:ATP binding"/>
    <property type="evidence" value="ECO:0007669"/>
    <property type="project" value="UniProtKB-UniRule"/>
</dbReference>
<dbReference type="PANTHER" id="PTHR30153:SF2">
    <property type="entry name" value="REPLICATIVE DNA HELICASE"/>
    <property type="match status" value="1"/>
</dbReference>
<dbReference type="NCBIfam" id="TIGR00665">
    <property type="entry name" value="DnaB"/>
    <property type="match status" value="1"/>
</dbReference>
<evidence type="ECO:0000256" key="13">
    <source>
        <dbReference type="RuleBase" id="RU362085"/>
    </source>
</evidence>
<name>A0A6N7EYN1_9GAMM</name>
<organism evidence="15 16">
    <name type="scientific">Ostreibacterium oceani</name>
    <dbReference type="NCBI Taxonomy" id="2654998"/>
    <lineage>
        <taxon>Bacteria</taxon>
        <taxon>Pseudomonadati</taxon>
        <taxon>Pseudomonadota</taxon>
        <taxon>Gammaproteobacteria</taxon>
        <taxon>Cardiobacteriales</taxon>
        <taxon>Ostreibacteriaceae</taxon>
        <taxon>Ostreibacterium</taxon>
    </lineage>
</organism>
<dbReference type="GO" id="GO:0043139">
    <property type="term" value="F:5'-3' DNA helicase activity"/>
    <property type="evidence" value="ECO:0007669"/>
    <property type="project" value="UniProtKB-EC"/>
</dbReference>
<keyword evidence="5 13" id="KW-0378">Hydrolase</keyword>
<dbReference type="GO" id="GO:0005829">
    <property type="term" value="C:cytosol"/>
    <property type="evidence" value="ECO:0007669"/>
    <property type="project" value="TreeGrafter"/>
</dbReference>
<dbReference type="Pfam" id="PF03796">
    <property type="entry name" value="DnaB_C"/>
    <property type="match status" value="1"/>
</dbReference>
<keyword evidence="2 13" id="KW-0639">Primosome</keyword>
<evidence type="ECO:0000259" key="14">
    <source>
        <dbReference type="PROSITE" id="PS51199"/>
    </source>
</evidence>
<dbReference type="GO" id="GO:0042802">
    <property type="term" value="F:identical protein binding"/>
    <property type="evidence" value="ECO:0007669"/>
    <property type="project" value="UniProtKB-ARBA"/>
</dbReference>
<evidence type="ECO:0000256" key="8">
    <source>
        <dbReference type="ARBA" id="ARBA00023125"/>
    </source>
</evidence>
<dbReference type="SUPFAM" id="SSF48024">
    <property type="entry name" value="N-terminal domain of DnaB helicase"/>
    <property type="match status" value="1"/>
</dbReference>
<evidence type="ECO:0000256" key="5">
    <source>
        <dbReference type="ARBA" id="ARBA00022801"/>
    </source>
</evidence>
<evidence type="ECO:0000256" key="10">
    <source>
        <dbReference type="ARBA" id="ARBA00044932"/>
    </source>
</evidence>
<dbReference type="EMBL" id="WHNW01000002">
    <property type="protein sequence ID" value="MPV85588.1"/>
    <property type="molecule type" value="Genomic_DNA"/>
</dbReference>
<keyword evidence="9" id="KW-0413">Isomerase</keyword>
<evidence type="ECO:0000313" key="15">
    <source>
        <dbReference type="EMBL" id="MPV85588.1"/>
    </source>
</evidence>
<dbReference type="FunFam" id="1.10.860.10:FF:000001">
    <property type="entry name" value="Replicative DNA helicase"/>
    <property type="match status" value="1"/>
</dbReference>
<accession>A0A6N7EYN1</accession>